<dbReference type="Proteomes" id="UP000886819">
    <property type="component" value="Unassembled WGS sequence"/>
</dbReference>
<dbReference type="AlphaFoldDB" id="A0A9D1CJ08"/>
<organism evidence="1 2">
    <name type="scientific">Candidatus Avichristensenella intestinipullorum</name>
    <dbReference type="NCBI Taxonomy" id="2840693"/>
    <lineage>
        <taxon>Bacteria</taxon>
        <taxon>Bacillati</taxon>
        <taxon>Bacillota</taxon>
        <taxon>Clostridia</taxon>
        <taxon>Candidatus Avichristensenella</taxon>
    </lineage>
</organism>
<evidence type="ECO:0000313" key="1">
    <source>
        <dbReference type="EMBL" id="HIQ63696.1"/>
    </source>
</evidence>
<proteinExistence type="predicted"/>
<sequence length="71" mass="8499">MRDCYGNEFLPWVVITEKTFERPSKCDDELATWEIVKKLTSNYRVWNDVADYIEQCFDLMTEQLRTAKEQG</sequence>
<evidence type="ECO:0000313" key="2">
    <source>
        <dbReference type="Proteomes" id="UP000886819"/>
    </source>
</evidence>
<name>A0A9D1CJ08_9FIRM</name>
<protein>
    <submittedName>
        <fullName evidence="1">Uncharacterized protein</fullName>
    </submittedName>
</protein>
<accession>A0A9D1CJ08</accession>
<dbReference type="EMBL" id="DVFI01000122">
    <property type="protein sequence ID" value="HIQ63696.1"/>
    <property type="molecule type" value="Genomic_DNA"/>
</dbReference>
<gene>
    <name evidence="1" type="ORF">IAA66_08980</name>
</gene>
<reference evidence="1" key="1">
    <citation type="submission" date="2020-10" db="EMBL/GenBank/DDBJ databases">
        <authorList>
            <person name="Gilroy R."/>
        </authorList>
    </citation>
    <scope>NUCLEOTIDE SEQUENCE</scope>
    <source>
        <strain evidence="1">ChiHile30-977</strain>
    </source>
</reference>
<comment type="caution">
    <text evidence="1">The sequence shown here is derived from an EMBL/GenBank/DDBJ whole genome shotgun (WGS) entry which is preliminary data.</text>
</comment>
<reference evidence="1" key="2">
    <citation type="journal article" date="2021" name="PeerJ">
        <title>Extensive microbial diversity within the chicken gut microbiome revealed by metagenomics and culture.</title>
        <authorList>
            <person name="Gilroy R."/>
            <person name="Ravi A."/>
            <person name="Getino M."/>
            <person name="Pursley I."/>
            <person name="Horton D.L."/>
            <person name="Alikhan N.F."/>
            <person name="Baker D."/>
            <person name="Gharbi K."/>
            <person name="Hall N."/>
            <person name="Watson M."/>
            <person name="Adriaenssens E.M."/>
            <person name="Foster-Nyarko E."/>
            <person name="Jarju S."/>
            <person name="Secka A."/>
            <person name="Antonio M."/>
            <person name="Oren A."/>
            <person name="Chaudhuri R.R."/>
            <person name="La Ragione R."/>
            <person name="Hildebrand F."/>
            <person name="Pallen M.J."/>
        </authorList>
    </citation>
    <scope>NUCLEOTIDE SEQUENCE</scope>
    <source>
        <strain evidence="1">ChiHile30-977</strain>
    </source>
</reference>